<feature type="binding site" evidence="6 8">
    <location>
        <begin position="114"/>
        <end position="115"/>
    </location>
    <ligand>
        <name>substrate</name>
    </ligand>
</feature>
<dbReference type="UniPathway" id="UPA00109">
    <property type="reaction ID" value="UER00186"/>
</dbReference>
<reference evidence="11 12" key="1">
    <citation type="submission" date="2018-04" db="EMBL/GenBank/DDBJ databases">
        <title>The genome sequence of Caulobacter sp. 744.</title>
        <authorList>
            <person name="Gao J."/>
            <person name="Sun J."/>
        </authorList>
    </citation>
    <scope>NUCLEOTIDE SEQUENCE [LARGE SCALE GENOMIC DNA]</scope>
    <source>
        <strain evidence="11 12">774</strain>
    </source>
</reference>
<gene>
    <name evidence="6" type="primary">gpmA</name>
    <name evidence="11" type="ORF">DDF67_07130</name>
</gene>
<keyword evidence="12" id="KW-1185">Reference proteome</keyword>
<dbReference type="SUPFAM" id="SSF53254">
    <property type="entry name" value="Phosphoglycerate mutase-like"/>
    <property type="match status" value="1"/>
</dbReference>
<dbReference type="FunFam" id="3.40.50.1240:FF:000003">
    <property type="entry name" value="2,3-bisphosphoglycerate-dependent phosphoglycerate mutase"/>
    <property type="match status" value="1"/>
</dbReference>
<feature type="binding site" evidence="6 8">
    <location>
        <begin position="8"/>
        <end position="15"/>
    </location>
    <ligand>
        <name>substrate</name>
    </ligand>
</feature>
<evidence type="ECO:0000256" key="3">
    <source>
        <dbReference type="ARBA" id="ARBA00022432"/>
    </source>
</evidence>
<dbReference type="PIRSF" id="PIRSF000709">
    <property type="entry name" value="6PFK_2-Ptase"/>
    <property type="match status" value="1"/>
</dbReference>
<dbReference type="HAMAP" id="MF_01039">
    <property type="entry name" value="PGAM_GpmA"/>
    <property type="match status" value="1"/>
</dbReference>
<comment type="function">
    <text evidence="6 10">Catalyzes the interconversion of 2-phosphoglycerate and 3-phosphoglycerate.</text>
</comment>
<feature type="binding site" evidence="6 8">
    <location>
        <begin position="87"/>
        <end position="90"/>
    </location>
    <ligand>
        <name>substrate</name>
    </ligand>
</feature>
<feature type="active site" description="Proton donor/acceptor" evidence="6 7">
    <location>
        <position position="87"/>
    </location>
</feature>
<evidence type="ECO:0000256" key="9">
    <source>
        <dbReference type="PIRSR" id="PIRSR613078-3"/>
    </source>
</evidence>
<feature type="binding site" evidence="6 8">
    <location>
        <begin position="21"/>
        <end position="22"/>
    </location>
    <ligand>
        <name>substrate</name>
    </ligand>
</feature>
<evidence type="ECO:0000256" key="5">
    <source>
        <dbReference type="ARBA" id="ARBA00023235"/>
    </source>
</evidence>
<dbReference type="CDD" id="cd07067">
    <property type="entry name" value="HP_PGM_like"/>
    <property type="match status" value="1"/>
</dbReference>
<dbReference type="PANTHER" id="PTHR11931">
    <property type="entry name" value="PHOSPHOGLYCERATE MUTASE"/>
    <property type="match status" value="1"/>
</dbReference>
<evidence type="ECO:0000256" key="8">
    <source>
        <dbReference type="PIRSR" id="PIRSR613078-2"/>
    </source>
</evidence>
<dbReference type="PROSITE" id="PS00175">
    <property type="entry name" value="PG_MUTASE"/>
    <property type="match status" value="1"/>
</dbReference>
<evidence type="ECO:0000256" key="10">
    <source>
        <dbReference type="RuleBase" id="RU004512"/>
    </source>
</evidence>
<dbReference type="InterPro" id="IPR005952">
    <property type="entry name" value="Phosphogly_mut1"/>
</dbReference>
<comment type="caution">
    <text evidence="11">The sequence shown here is derived from an EMBL/GenBank/DDBJ whole genome shotgun (WGS) entry which is preliminary data.</text>
</comment>
<keyword evidence="4 6" id="KW-0324">Glycolysis</keyword>
<dbReference type="GO" id="GO:0006094">
    <property type="term" value="P:gluconeogenesis"/>
    <property type="evidence" value="ECO:0007669"/>
    <property type="project" value="UniProtKB-UniRule"/>
</dbReference>
<comment type="subunit">
    <text evidence="6">Homodimer.</text>
</comment>
<sequence>MPVLVLLRHGQSQWNLENRFTGWVDVDLTAEGEAQARKGGELIKAAGLDIDEAFTSVQTRAIRTCNLALDAAAQSFVPVTKDWRLNERHYGGLTGLNKAETAEKHGEEQVTIWRRSYDVPPPELAPGGEYDFASDRRYKGASLPSTESLATTLVRVLPYWEEAIAPKLKAGENILVAAHGNSLRAIVKHLFAVPDDQIVKVEIPTGNPLVIELDADLKPVGARYLDEARAEKLPAIG</sequence>
<evidence type="ECO:0000256" key="2">
    <source>
        <dbReference type="ARBA" id="ARBA00006717"/>
    </source>
</evidence>
<dbReference type="NCBIfam" id="TIGR01258">
    <property type="entry name" value="pgm_1"/>
    <property type="match status" value="1"/>
</dbReference>
<dbReference type="EC" id="5.4.2.11" evidence="6 10"/>
<evidence type="ECO:0000256" key="1">
    <source>
        <dbReference type="ARBA" id="ARBA00000380"/>
    </source>
</evidence>
<feature type="binding site" evidence="6 8">
    <location>
        <begin position="180"/>
        <end position="181"/>
    </location>
    <ligand>
        <name>substrate</name>
    </ligand>
</feature>
<accession>A0A2T9K677</accession>
<dbReference type="InterPro" id="IPR001345">
    <property type="entry name" value="PG/BPGM_mutase_AS"/>
</dbReference>
<dbReference type="NCBIfam" id="NF010713">
    <property type="entry name" value="PRK14115.1"/>
    <property type="match status" value="1"/>
</dbReference>
<evidence type="ECO:0000256" key="4">
    <source>
        <dbReference type="ARBA" id="ARBA00023152"/>
    </source>
</evidence>
<dbReference type="GO" id="GO:0006096">
    <property type="term" value="P:glycolytic process"/>
    <property type="evidence" value="ECO:0007669"/>
    <property type="project" value="UniProtKB-UniRule"/>
</dbReference>
<keyword evidence="5 6" id="KW-0413">Isomerase</keyword>
<proteinExistence type="inferred from homology"/>
<organism evidence="11 12">
    <name type="scientific">Caulobacter endophyticus</name>
    <dbReference type="NCBI Taxonomy" id="2172652"/>
    <lineage>
        <taxon>Bacteria</taxon>
        <taxon>Pseudomonadati</taxon>
        <taxon>Pseudomonadota</taxon>
        <taxon>Alphaproteobacteria</taxon>
        <taxon>Caulobacterales</taxon>
        <taxon>Caulobacteraceae</taxon>
        <taxon>Caulobacter</taxon>
    </lineage>
</organism>
<dbReference type="GO" id="GO:0004619">
    <property type="term" value="F:phosphoglycerate mutase activity"/>
    <property type="evidence" value="ECO:0007669"/>
    <property type="project" value="UniProtKB-UniRule"/>
</dbReference>
<dbReference type="InterPro" id="IPR029033">
    <property type="entry name" value="His_PPase_superfam"/>
</dbReference>
<dbReference type="InterPro" id="IPR013078">
    <property type="entry name" value="His_Pase_superF_clade-1"/>
</dbReference>
<comment type="similarity">
    <text evidence="2 6">Belongs to the phosphoglycerate mutase family. BPG-dependent PGAM subfamily.</text>
</comment>
<protein>
    <recommendedName>
        <fullName evidence="6 10">2,3-bisphosphoglycerate-dependent phosphoglycerate mutase</fullName>
        <shortName evidence="6">BPG-dependent PGAM</shortName>
        <shortName evidence="6">PGAM</shortName>
        <shortName evidence="6">Phosphoglyceromutase</shortName>
        <shortName evidence="6">dPGM</shortName>
        <ecNumber evidence="6 10">5.4.2.11</ecNumber>
    </recommendedName>
</protein>
<dbReference type="Gene3D" id="3.40.50.1240">
    <property type="entry name" value="Phosphoglycerate mutase-like"/>
    <property type="match status" value="1"/>
</dbReference>
<dbReference type="Pfam" id="PF00300">
    <property type="entry name" value="His_Phos_1"/>
    <property type="match status" value="1"/>
</dbReference>
<comment type="pathway">
    <text evidence="6 10">Carbohydrate degradation; glycolysis; pyruvate from D-glyceraldehyde 3-phosphate: step 3/5.</text>
</comment>
<comment type="catalytic activity">
    <reaction evidence="1 6 10">
        <text>(2R)-2-phosphoglycerate = (2R)-3-phosphoglycerate</text>
        <dbReference type="Rhea" id="RHEA:15901"/>
        <dbReference type="ChEBI" id="CHEBI:58272"/>
        <dbReference type="ChEBI" id="CHEBI:58289"/>
        <dbReference type="EC" id="5.4.2.11"/>
    </reaction>
</comment>
<name>A0A2T9K677_9CAUL</name>
<feature type="binding site" evidence="6 8">
    <location>
        <position position="98"/>
    </location>
    <ligand>
        <name>substrate</name>
    </ligand>
</feature>
<evidence type="ECO:0000256" key="7">
    <source>
        <dbReference type="PIRSR" id="PIRSR613078-1"/>
    </source>
</evidence>
<feature type="binding site" evidence="6 8">
    <location>
        <position position="60"/>
    </location>
    <ligand>
        <name>substrate</name>
    </ligand>
</feature>
<dbReference type="EMBL" id="QDKQ01000030">
    <property type="protein sequence ID" value="PVM91485.1"/>
    <property type="molecule type" value="Genomic_DNA"/>
</dbReference>
<dbReference type="AlphaFoldDB" id="A0A2T9K677"/>
<keyword evidence="3 6" id="KW-0312">Gluconeogenesis</keyword>
<dbReference type="OrthoDB" id="9781415at2"/>
<feature type="site" description="Transition state stabilizer" evidence="6 9">
    <location>
        <position position="179"/>
    </location>
</feature>
<evidence type="ECO:0000256" key="6">
    <source>
        <dbReference type="HAMAP-Rule" id="MF_01039"/>
    </source>
</evidence>
<dbReference type="Proteomes" id="UP000245073">
    <property type="component" value="Unassembled WGS sequence"/>
</dbReference>
<dbReference type="SMART" id="SM00855">
    <property type="entry name" value="PGAM"/>
    <property type="match status" value="1"/>
</dbReference>
<evidence type="ECO:0000313" key="12">
    <source>
        <dbReference type="Proteomes" id="UP000245073"/>
    </source>
</evidence>
<evidence type="ECO:0000313" key="11">
    <source>
        <dbReference type="EMBL" id="PVM91485.1"/>
    </source>
</evidence>
<feature type="active site" description="Tele-phosphohistidine intermediate" evidence="6 7">
    <location>
        <position position="9"/>
    </location>
</feature>
<dbReference type="RefSeq" id="WP_109100210.1">
    <property type="nucleotide sequence ID" value="NZ_QDKQ01000030.1"/>
</dbReference>